<reference evidence="1 2" key="1">
    <citation type="submission" date="2023-08" db="EMBL/GenBank/DDBJ databases">
        <title>Annotated Genome Sequence of Vanrija albida AlHP1.</title>
        <authorList>
            <person name="Herzog R."/>
        </authorList>
    </citation>
    <scope>NUCLEOTIDE SEQUENCE [LARGE SCALE GENOMIC DNA]</scope>
    <source>
        <strain evidence="1 2">AlHP1</strain>
    </source>
</reference>
<dbReference type="Proteomes" id="UP001565368">
    <property type="component" value="Unassembled WGS sequence"/>
</dbReference>
<gene>
    <name evidence="1" type="ORF">Q8F55_003737</name>
</gene>
<evidence type="ECO:0000313" key="1">
    <source>
        <dbReference type="EMBL" id="KAL1409740.1"/>
    </source>
</evidence>
<evidence type="ECO:0000313" key="2">
    <source>
        <dbReference type="Proteomes" id="UP001565368"/>
    </source>
</evidence>
<dbReference type="GeneID" id="95984780"/>
<keyword evidence="2" id="KW-1185">Reference proteome</keyword>
<organism evidence="1 2">
    <name type="scientific">Vanrija albida</name>
    <dbReference type="NCBI Taxonomy" id="181172"/>
    <lineage>
        <taxon>Eukaryota</taxon>
        <taxon>Fungi</taxon>
        <taxon>Dikarya</taxon>
        <taxon>Basidiomycota</taxon>
        <taxon>Agaricomycotina</taxon>
        <taxon>Tremellomycetes</taxon>
        <taxon>Trichosporonales</taxon>
        <taxon>Trichosporonaceae</taxon>
        <taxon>Vanrija</taxon>
    </lineage>
</organism>
<name>A0ABR3Q4T3_9TREE</name>
<sequence>MSSTFPQLLKRSAFAMHDPAIARVYASNKRSMQKYDDYGLKFPVYRAKGGLYIKVGTLDAGPGLDAQWSSGEKEMRFIDTWGDGSVPWSKAAKPQRVARASIYAEETEAAPEKTEFIANVDAMSEAEFERYLDNIRAHRHELRDALWAETEAPAPEEATLAHAAAKGIARQTAAAEFQSGLTSRELASPSSSRLRGAKHELHGLAYSSAPAAGAAADPARAHKGRALDRVARPGSGYSGLDGTNADYVVGLGGVTAVSRSRAVRVTDRPTLAQFDYTRERRDRGVAHFKVAEAAIEAPPNVLGLTQKTGRDAVWLGLSRSTLRPPGALDSFRFDIKVDEVDVAAPIPGSREWVGKDVVAAAPSTAAEGALGVLGGPRATRVQGQGAEAVRRIQAQTSRTAINNLLNRITKQQGQ</sequence>
<comment type="caution">
    <text evidence="1">The sequence shown here is derived from an EMBL/GenBank/DDBJ whole genome shotgun (WGS) entry which is preliminary data.</text>
</comment>
<dbReference type="RefSeq" id="XP_069209684.1">
    <property type="nucleotide sequence ID" value="XM_069352266.1"/>
</dbReference>
<protein>
    <submittedName>
        <fullName evidence="1">Uncharacterized protein</fullName>
    </submittedName>
</protein>
<accession>A0ABR3Q4T3</accession>
<dbReference type="EMBL" id="JBBXJM010000003">
    <property type="protein sequence ID" value="KAL1409740.1"/>
    <property type="molecule type" value="Genomic_DNA"/>
</dbReference>
<proteinExistence type="predicted"/>